<dbReference type="InterPro" id="IPR038765">
    <property type="entry name" value="Papain-like_cys_pep_sf"/>
</dbReference>
<evidence type="ECO:0000256" key="1">
    <source>
        <dbReference type="SAM" id="SignalP"/>
    </source>
</evidence>
<keyword evidence="4" id="KW-1185">Reference proteome</keyword>
<dbReference type="Gene3D" id="3.10.620.30">
    <property type="match status" value="1"/>
</dbReference>
<organism evidence="3 4">
    <name type="scientific">Lysinibacillus contaminans</name>
    <dbReference type="NCBI Taxonomy" id="1293441"/>
    <lineage>
        <taxon>Bacteria</taxon>
        <taxon>Bacillati</taxon>
        <taxon>Bacillota</taxon>
        <taxon>Bacilli</taxon>
        <taxon>Bacillales</taxon>
        <taxon>Bacillaceae</taxon>
        <taxon>Lysinibacillus</taxon>
    </lineage>
</organism>
<protein>
    <recommendedName>
        <fullName evidence="2">Transglutaminase-like domain-containing protein</fullName>
    </recommendedName>
</protein>
<evidence type="ECO:0000313" key="3">
    <source>
        <dbReference type="EMBL" id="KOS67558.1"/>
    </source>
</evidence>
<proteinExistence type="predicted"/>
<sequence>MKKYLCMTMIILTFLQMSHLHVLADNYHENMETANTTNELTHQIQQAVMQLKTDFDIRYTGKSALMKDELTAMIKEAVTDQYMYANIASFKWQYSGYVDNIIIKFQFTYHHSKVEEAFVDYTLNNIIAPMRGLSNFEKVKAAHDFIVLSTEYSSQTVNSQYSPYTLLTENKAVCQAYALVLYRMLEKLGFDVRYVAGDAKEQLHAWVLVNLEGAWYHIDVTWDDPVPDKPNEVRYNYFLLSDEQLAEDHEWDRTQYPVANREYASTAISKNSVFSLNDLYIDSNQNISVKNVGLPRLMGFSDYGIQFLAVVKNTIYEGGYSKVDKFSKIYEANLNAKFLMAILSMHLSFDSKGVDHLIYNQQYKRLHIAQQRISHKKLVVIEKGVSNFYIRGTLLQLLMGLSV</sequence>
<accession>A0ABR5JY35</accession>
<feature type="domain" description="Transglutaminase-like" evidence="2">
    <location>
        <begin position="166"/>
        <end position="222"/>
    </location>
</feature>
<dbReference type="PANTHER" id="PTHR46333:SF2">
    <property type="entry name" value="CYTOKINESIS PROTEIN 3"/>
    <property type="match status" value="1"/>
</dbReference>
<dbReference type="PANTHER" id="PTHR46333">
    <property type="entry name" value="CYTOKINESIS PROTEIN 3"/>
    <property type="match status" value="1"/>
</dbReference>
<dbReference type="InterPro" id="IPR002931">
    <property type="entry name" value="Transglutaminase-like"/>
</dbReference>
<dbReference type="Proteomes" id="UP000050668">
    <property type="component" value="Unassembled WGS sequence"/>
</dbReference>
<dbReference type="EMBL" id="LGRV01000003">
    <property type="protein sequence ID" value="KOS67558.1"/>
    <property type="molecule type" value="Genomic_DNA"/>
</dbReference>
<dbReference type="RefSeq" id="WP_053582367.1">
    <property type="nucleotide sequence ID" value="NZ_LGRV01000003.1"/>
</dbReference>
<reference evidence="4" key="1">
    <citation type="submission" date="2015-07" db="EMBL/GenBank/DDBJ databases">
        <title>Fjat-14205 dsm 2895.</title>
        <authorList>
            <person name="Liu B."/>
            <person name="Wang J."/>
            <person name="Zhu Y."/>
            <person name="Liu G."/>
            <person name="Chen Q."/>
            <person name="Chen Z."/>
            <person name="Lan J."/>
            <person name="Che J."/>
            <person name="Ge C."/>
            <person name="Shi H."/>
            <person name="Pan Z."/>
            <person name="Liu X."/>
        </authorList>
    </citation>
    <scope>NUCLEOTIDE SEQUENCE [LARGE SCALE GENOMIC DNA]</scope>
    <source>
        <strain evidence="4">DSM 25560</strain>
    </source>
</reference>
<dbReference type="InterPro" id="IPR052557">
    <property type="entry name" value="CAP/Cytokinesis_protein"/>
</dbReference>
<comment type="caution">
    <text evidence="3">The sequence shown here is derived from an EMBL/GenBank/DDBJ whole genome shotgun (WGS) entry which is preliminary data.</text>
</comment>
<evidence type="ECO:0000259" key="2">
    <source>
        <dbReference type="SMART" id="SM00460"/>
    </source>
</evidence>
<dbReference type="SMART" id="SM00460">
    <property type="entry name" value="TGc"/>
    <property type="match status" value="1"/>
</dbReference>
<evidence type="ECO:0000313" key="4">
    <source>
        <dbReference type="Proteomes" id="UP000050668"/>
    </source>
</evidence>
<gene>
    <name evidence="3" type="ORF">AEA09_02640</name>
</gene>
<dbReference type="Pfam" id="PF01841">
    <property type="entry name" value="Transglut_core"/>
    <property type="match status" value="1"/>
</dbReference>
<feature type="signal peptide" evidence="1">
    <location>
        <begin position="1"/>
        <end position="24"/>
    </location>
</feature>
<feature type="chain" id="PRO_5046185922" description="Transglutaminase-like domain-containing protein" evidence="1">
    <location>
        <begin position="25"/>
        <end position="403"/>
    </location>
</feature>
<name>A0ABR5JY35_9BACI</name>
<keyword evidence="1" id="KW-0732">Signal</keyword>
<dbReference type="SUPFAM" id="SSF54001">
    <property type="entry name" value="Cysteine proteinases"/>
    <property type="match status" value="1"/>
</dbReference>